<dbReference type="SUPFAM" id="SSF56645">
    <property type="entry name" value="Acyl-CoA dehydrogenase NM domain-like"/>
    <property type="match status" value="1"/>
</dbReference>
<dbReference type="InterPro" id="IPR009075">
    <property type="entry name" value="AcylCo_DH/oxidase_C"/>
</dbReference>
<dbReference type="EMBL" id="BOQM01000015">
    <property type="protein sequence ID" value="GIM85475.1"/>
    <property type="molecule type" value="Genomic_DNA"/>
</dbReference>
<evidence type="ECO:0000313" key="9">
    <source>
        <dbReference type="EMBL" id="TQL38343.1"/>
    </source>
</evidence>
<dbReference type="Proteomes" id="UP000677457">
    <property type="component" value="Unassembled WGS sequence"/>
</dbReference>
<protein>
    <submittedName>
        <fullName evidence="8">Acyl-CoA dehydrogenase FadE</fullName>
    </submittedName>
</protein>
<proteinExistence type="inferred from homology"/>
<dbReference type="GO" id="GO:0003995">
    <property type="term" value="F:acyl-CoA dehydrogenase activity"/>
    <property type="evidence" value="ECO:0007669"/>
    <property type="project" value="TreeGrafter"/>
</dbReference>
<dbReference type="GO" id="GO:0050660">
    <property type="term" value="F:flavin adenine dinucleotide binding"/>
    <property type="evidence" value="ECO:0007669"/>
    <property type="project" value="InterPro"/>
</dbReference>
<sequence length="335" mass="34901">MILTLSTEQEQFATVLHTMLTEADIPTVAQRWAADDPSPGQLVWRQLADLGVTGLAVPTRWGGLAAHPADIVVACEELGHHALPGPVAESIAAIPTLLTALGDDALCETWLPRLATGELVGTLTVPPHVPYATDADVAALVLRAGAQTLRLGVPGARLRSVDDTRRLTEVIDGALLADGPAVGSAVAHALDAGALACAAQLLGAGHALLEASVRYAGQRTQFGRPVGQFQAVKHMLADVAIGLEFARPLLFAAAVALADQPPTAARDVSAAKVACADAARRAARTALQVHGAIGYARESGLDSWLTRIWALVRAWGTQSWHRGRIMAAVTDGGRT</sequence>
<dbReference type="InterPro" id="IPR037069">
    <property type="entry name" value="AcylCoA_DH/ox_N_sf"/>
</dbReference>
<dbReference type="Gene3D" id="1.20.140.10">
    <property type="entry name" value="Butyryl-CoA Dehydrogenase, subunit A, domain 3"/>
    <property type="match status" value="1"/>
</dbReference>
<dbReference type="Gene3D" id="1.10.540.10">
    <property type="entry name" value="Acyl-CoA dehydrogenase/oxidase, N-terminal domain"/>
    <property type="match status" value="1"/>
</dbReference>
<dbReference type="GeneID" id="93772730"/>
<evidence type="ECO:0000256" key="4">
    <source>
        <dbReference type="ARBA" id="ARBA00022827"/>
    </source>
</evidence>
<comment type="caution">
    <text evidence="9">The sequence shown here is derived from an EMBL/GenBank/DDBJ whole genome shotgun (WGS) entry which is preliminary data.</text>
</comment>
<evidence type="ECO:0000256" key="3">
    <source>
        <dbReference type="ARBA" id="ARBA00022630"/>
    </source>
</evidence>
<organism evidence="9 10">
    <name type="scientific">Salinispora arenicola</name>
    <dbReference type="NCBI Taxonomy" id="168697"/>
    <lineage>
        <taxon>Bacteria</taxon>
        <taxon>Bacillati</taxon>
        <taxon>Actinomycetota</taxon>
        <taxon>Actinomycetes</taxon>
        <taxon>Micromonosporales</taxon>
        <taxon>Micromonosporaceae</taxon>
        <taxon>Salinispora</taxon>
    </lineage>
</organism>
<feature type="domain" description="Acyl-CoA dehydrogenase/oxidase C-terminal" evidence="6">
    <location>
        <begin position="186"/>
        <end position="329"/>
    </location>
</feature>
<evidence type="ECO:0000313" key="8">
    <source>
        <dbReference type="EMBL" id="GIM85475.1"/>
    </source>
</evidence>
<dbReference type="AlphaFoldDB" id="A0A542XRQ6"/>
<reference evidence="9 10" key="1">
    <citation type="submission" date="2019-06" db="EMBL/GenBank/DDBJ databases">
        <title>Sequencing the genomes of 1000 actinobacteria strains.</title>
        <authorList>
            <person name="Klenk H.-P."/>
        </authorList>
    </citation>
    <scope>NUCLEOTIDE SEQUENCE [LARGE SCALE GENOMIC DNA]</scope>
    <source>
        <strain evidence="9 10">DSM 44819</strain>
    </source>
</reference>
<dbReference type="Pfam" id="PF00441">
    <property type="entry name" value="Acyl-CoA_dh_1"/>
    <property type="match status" value="1"/>
</dbReference>
<accession>A0A542XRQ6</accession>
<dbReference type="PANTHER" id="PTHR43884">
    <property type="entry name" value="ACYL-COA DEHYDROGENASE"/>
    <property type="match status" value="1"/>
</dbReference>
<evidence type="ECO:0000313" key="11">
    <source>
        <dbReference type="Proteomes" id="UP000677457"/>
    </source>
</evidence>
<evidence type="ECO:0000256" key="2">
    <source>
        <dbReference type="ARBA" id="ARBA00009347"/>
    </source>
</evidence>
<evidence type="ECO:0000256" key="1">
    <source>
        <dbReference type="ARBA" id="ARBA00001974"/>
    </source>
</evidence>
<evidence type="ECO:0000259" key="6">
    <source>
        <dbReference type="Pfam" id="PF00441"/>
    </source>
</evidence>
<evidence type="ECO:0000313" key="10">
    <source>
        <dbReference type="Proteomes" id="UP000315983"/>
    </source>
</evidence>
<dbReference type="RefSeq" id="WP_018800839.1">
    <property type="nucleotide sequence ID" value="NZ_BOQM01000015.1"/>
</dbReference>
<dbReference type="Pfam" id="PF02771">
    <property type="entry name" value="Acyl-CoA_dh_N"/>
    <property type="match status" value="1"/>
</dbReference>
<keyword evidence="3" id="KW-0285">Flavoprotein</keyword>
<feature type="domain" description="Acyl-CoA dehydrogenase/oxidase N-terminal" evidence="7">
    <location>
        <begin position="7"/>
        <end position="118"/>
    </location>
</feature>
<dbReference type="InterPro" id="IPR036250">
    <property type="entry name" value="AcylCo_DH-like_C"/>
</dbReference>
<dbReference type="Proteomes" id="UP000315983">
    <property type="component" value="Unassembled WGS sequence"/>
</dbReference>
<keyword evidence="4" id="KW-0274">FAD</keyword>
<comment type="similarity">
    <text evidence="2">Belongs to the acyl-CoA dehydrogenase family.</text>
</comment>
<keyword evidence="5" id="KW-0560">Oxidoreductase</keyword>
<comment type="cofactor">
    <cofactor evidence="1">
        <name>FAD</name>
        <dbReference type="ChEBI" id="CHEBI:57692"/>
    </cofactor>
</comment>
<dbReference type="SUPFAM" id="SSF47203">
    <property type="entry name" value="Acyl-CoA dehydrogenase C-terminal domain-like"/>
    <property type="match status" value="1"/>
</dbReference>
<keyword evidence="11" id="KW-1185">Reference proteome</keyword>
<evidence type="ECO:0000259" key="7">
    <source>
        <dbReference type="Pfam" id="PF02771"/>
    </source>
</evidence>
<reference evidence="8 11" key="2">
    <citation type="submission" date="2021-03" db="EMBL/GenBank/DDBJ databases">
        <title>Whole genome shotgun sequence of Salinispora arenicola NBRC 105043.</title>
        <authorList>
            <person name="Komaki H."/>
            <person name="Tamura T."/>
        </authorList>
    </citation>
    <scope>NUCLEOTIDE SEQUENCE [LARGE SCALE GENOMIC DNA]</scope>
    <source>
        <strain evidence="8 11">NBRC 105043</strain>
    </source>
</reference>
<dbReference type="EMBL" id="VFOL01000001">
    <property type="protein sequence ID" value="TQL38343.1"/>
    <property type="molecule type" value="Genomic_DNA"/>
</dbReference>
<name>A0A542XRQ6_SALAC</name>
<dbReference type="PANTHER" id="PTHR43884:SF20">
    <property type="entry name" value="ACYL-COA DEHYDROGENASE FADE28"/>
    <property type="match status" value="1"/>
</dbReference>
<gene>
    <name evidence="9" type="ORF">FB564_3541</name>
    <name evidence="8" type="ORF">Sar04_22680</name>
</gene>
<dbReference type="InterPro" id="IPR013786">
    <property type="entry name" value="AcylCoA_DH/ox_N"/>
</dbReference>
<evidence type="ECO:0000256" key="5">
    <source>
        <dbReference type="ARBA" id="ARBA00023002"/>
    </source>
</evidence>
<dbReference type="InterPro" id="IPR009100">
    <property type="entry name" value="AcylCoA_DH/oxidase_NM_dom_sf"/>
</dbReference>